<dbReference type="EMBL" id="CDMZ01003034">
    <property type="protein sequence ID" value="CEM44856.1"/>
    <property type="molecule type" value="Genomic_DNA"/>
</dbReference>
<feature type="region of interest" description="Disordered" evidence="1">
    <location>
        <begin position="27"/>
        <end position="138"/>
    </location>
</feature>
<feature type="compositionally biased region" description="Gly residues" evidence="1">
    <location>
        <begin position="27"/>
        <end position="39"/>
    </location>
</feature>
<sequence>IEGYRAGHSSSAMGMDSSGGMGGLLGGFGGLLHPWGGGAPQQQPQLALPRQFPPPSPGSSPSPVPSPSPGGVPPGGWRHAAGGHPPQSPQRHSGGTQASFGLGPSAVHSHHRAAATRGNSPAPINASSSPEDQQCAFM</sequence>
<evidence type="ECO:0000313" key="2">
    <source>
        <dbReference type="EMBL" id="CEM44856.1"/>
    </source>
</evidence>
<reference evidence="2" key="1">
    <citation type="submission" date="2014-11" db="EMBL/GenBank/DDBJ databases">
        <authorList>
            <person name="Otto D Thomas"/>
            <person name="Naeem Raeece"/>
        </authorList>
    </citation>
    <scope>NUCLEOTIDE SEQUENCE</scope>
</reference>
<gene>
    <name evidence="2" type="ORF">Cvel_28665</name>
</gene>
<name>A0A0G4HL31_9ALVE</name>
<feature type="non-terminal residue" evidence="2">
    <location>
        <position position="1"/>
    </location>
</feature>
<dbReference type="VEuPathDB" id="CryptoDB:Cvel_28665"/>
<feature type="compositionally biased region" description="Low complexity" evidence="1">
    <location>
        <begin position="40"/>
        <end position="50"/>
    </location>
</feature>
<organism evidence="2">
    <name type="scientific">Chromera velia CCMP2878</name>
    <dbReference type="NCBI Taxonomy" id="1169474"/>
    <lineage>
        <taxon>Eukaryota</taxon>
        <taxon>Sar</taxon>
        <taxon>Alveolata</taxon>
        <taxon>Colpodellida</taxon>
        <taxon>Chromeraceae</taxon>
        <taxon>Chromera</taxon>
    </lineage>
</organism>
<feature type="compositionally biased region" description="Pro residues" evidence="1">
    <location>
        <begin position="51"/>
        <end position="72"/>
    </location>
</feature>
<dbReference type="AlphaFoldDB" id="A0A0G4HL31"/>
<evidence type="ECO:0000256" key="1">
    <source>
        <dbReference type="SAM" id="MobiDB-lite"/>
    </source>
</evidence>
<protein>
    <submittedName>
        <fullName evidence="2">Uncharacterized protein</fullName>
    </submittedName>
</protein>
<proteinExistence type="predicted"/>
<feature type="compositionally biased region" description="Low complexity" evidence="1">
    <location>
        <begin position="119"/>
        <end position="130"/>
    </location>
</feature>
<feature type="compositionally biased region" description="Polar residues" evidence="1">
    <location>
        <begin position="89"/>
        <end position="99"/>
    </location>
</feature>
<accession>A0A0G4HL31</accession>